<keyword evidence="2" id="KW-1185">Reference proteome</keyword>
<dbReference type="Proteomes" id="UP000617979">
    <property type="component" value="Unassembled WGS sequence"/>
</dbReference>
<gene>
    <name evidence="1" type="ORF">GCM10007416_01520</name>
</gene>
<protein>
    <submittedName>
        <fullName evidence="1">Uncharacterized protein</fullName>
    </submittedName>
</protein>
<comment type="caution">
    <text evidence="1">The sequence shown here is derived from an EMBL/GenBank/DDBJ whole genome shotgun (WGS) entry which is preliminary data.</text>
</comment>
<evidence type="ECO:0000313" key="2">
    <source>
        <dbReference type="Proteomes" id="UP000617979"/>
    </source>
</evidence>
<dbReference type="EMBL" id="BMEX01000001">
    <property type="protein sequence ID" value="GGA32626.1"/>
    <property type="molecule type" value="Genomic_DNA"/>
</dbReference>
<name>A0ABQ1FWY9_9BACL</name>
<proteinExistence type="predicted"/>
<reference evidence="2" key="1">
    <citation type="journal article" date="2019" name="Int. J. Syst. Evol. Microbiol.">
        <title>The Global Catalogue of Microorganisms (GCM) 10K type strain sequencing project: providing services to taxonomists for standard genome sequencing and annotation.</title>
        <authorList>
            <consortium name="The Broad Institute Genomics Platform"/>
            <consortium name="The Broad Institute Genome Sequencing Center for Infectious Disease"/>
            <person name="Wu L."/>
            <person name="Ma J."/>
        </authorList>
    </citation>
    <scope>NUCLEOTIDE SEQUENCE [LARGE SCALE GENOMIC DNA]</scope>
    <source>
        <strain evidence="2">CGMCC 1.12404</strain>
    </source>
</reference>
<accession>A0ABQ1FWY9</accession>
<evidence type="ECO:0000313" key="1">
    <source>
        <dbReference type="EMBL" id="GGA32626.1"/>
    </source>
</evidence>
<organism evidence="1 2">
    <name type="scientific">Kroppenstedtia guangzhouensis</name>
    <dbReference type="NCBI Taxonomy" id="1274356"/>
    <lineage>
        <taxon>Bacteria</taxon>
        <taxon>Bacillati</taxon>
        <taxon>Bacillota</taxon>
        <taxon>Bacilli</taxon>
        <taxon>Bacillales</taxon>
        <taxon>Thermoactinomycetaceae</taxon>
        <taxon>Kroppenstedtia</taxon>
    </lineage>
</organism>
<sequence length="58" mass="6920">MSWNNYPAEKAETIPGVCGLPSHKWFIGIDYRISHPELTFEVNIGERRTRFWKRSLRK</sequence>